<evidence type="ECO:0008006" key="3">
    <source>
        <dbReference type="Google" id="ProtNLM"/>
    </source>
</evidence>
<dbReference type="Proteomes" id="UP001320170">
    <property type="component" value="Unassembled WGS sequence"/>
</dbReference>
<dbReference type="InterPro" id="IPR011990">
    <property type="entry name" value="TPR-like_helical_dom_sf"/>
</dbReference>
<evidence type="ECO:0000313" key="2">
    <source>
        <dbReference type="Proteomes" id="UP001320170"/>
    </source>
</evidence>
<comment type="caution">
    <text evidence="1">The sequence shown here is derived from an EMBL/GenBank/DDBJ whole genome shotgun (WGS) entry which is preliminary data.</text>
</comment>
<organism evidence="1 2">
    <name type="scientific">Legionella resiliens</name>
    <dbReference type="NCBI Taxonomy" id="2905958"/>
    <lineage>
        <taxon>Bacteria</taxon>
        <taxon>Pseudomonadati</taxon>
        <taxon>Pseudomonadota</taxon>
        <taxon>Gammaproteobacteria</taxon>
        <taxon>Legionellales</taxon>
        <taxon>Legionellaceae</taxon>
        <taxon>Legionella</taxon>
    </lineage>
</organism>
<accession>A0ABS8X0C1</accession>
<reference evidence="1 2" key="1">
    <citation type="journal article" date="2024" name="Pathogens">
        <title>Characterization of a Novel Species of Legionella Isolated from a Healthcare Facility: Legionella resiliens sp. nov.</title>
        <authorList>
            <person name="Cristino S."/>
            <person name="Pascale M.R."/>
            <person name="Marino F."/>
            <person name="Derelitto C."/>
            <person name="Salaris S."/>
            <person name="Orsini M."/>
            <person name="Squarzoni S."/>
            <person name="Grottola A."/>
            <person name="Girolamini L."/>
        </authorList>
    </citation>
    <scope>NUCLEOTIDE SEQUENCE [LARGE SCALE GENOMIC DNA]</scope>
    <source>
        <strain evidence="1 2">8cVS16</strain>
    </source>
</reference>
<dbReference type="Gene3D" id="1.25.40.10">
    <property type="entry name" value="Tetratricopeptide repeat domain"/>
    <property type="match status" value="1"/>
</dbReference>
<sequence length="314" mass="36809">MGSASLHPYHSIEEMRTVWRIAMHLMYITTQKKTHSALDCSLCVNQEAKMETVNRLQLTLADTTSADLTSLTLFCLGVLNTISQEDEITFQRGLEYLRQSVSNKNKHAAYYLALIHAGRHQDKITLTLRDQEKAIQYYLISFRLDYYEALNDLMLSLRTGTGVISKDKARWHQLFIQLFIEAGQNKDNILISHLIRCLVQQDYVTSNSEHFLFLAAEIINFWMKTPYWNQRYTKLVEGYLQQERTKENQGSLYFFYKLGFSQSQGTYFFNSKVILNEDDIHFIQSIQQLDHEFENRETSAQGERMEQFRTCTIL</sequence>
<name>A0ABS8X0C1_9GAMM</name>
<dbReference type="SUPFAM" id="SSF81901">
    <property type="entry name" value="HCP-like"/>
    <property type="match status" value="1"/>
</dbReference>
<dbReference type="EMBL" id="JAJTND010000004">
    <property type="protein sequence ID" value="MCE3532195.1"/>
    <property type="molecule type" value="Genomic_DNA"/>
</dbReference>
<proteinExistence type="predicted"/>
<protein>
    <recommendedName>
        <fullName evidence="3">Ankyrin repeat protein</fullName>
    </recommendedName>
</protein>
<dbReference type="RefSeq" id="WP_232890704.1">
    <property type="nucleotide sequence ID" value="NZ_JAJSPM010000005.1"/>
</dbReference>
<gene>
    <name evidence="1" type="ORF">LXO92_07375</name>
</gene>
<evidence type="ECO:0000313" key="1">
    <source>
        <dbReference type="EMBL" id="MCE3532195.1"/>
    </source>
</evidence>
<keyword evidence="2" id="KW-1185">Reference proteome</keyword>